<proteinExistence type="predicted"/>
<name>A0A382H5H3_9ZZZZ</name>
<feature type="non-terminal residue" evidence="2">
    <location>
        <position position="129"/>
    </location>
</feature>
<gene>
    <name evidence="2" type="ORF">METZ01_LOCUS234887</name>
</gene>
<dbReference type="InterPro" id="IPR036291">
    <property type="entry name" value="NAD(P)-bd_dom_sf"/>
</dbReference>
<protein>
    <recommendedName>
        <fullName evidence="1">NAD(P)-binding domain-containing protein</fullName>
    </recommendedName>
</protein>
<dbReference type="Gene3D" id="3.40.50.720">
    <property type="entry name" value="NAD(P)-binding Rossmann-like Domain"/>
    <property type="match status" value="1"/>
</dbReference>
<dbReference type="AlphaFoldDB" id="A0A382H5H3"/>
<organism evidence="2">
    <name type="scientific">marine metagenome</name>
    <dbReference type="NCBI Taxonomy" id="408172"/>
    <lineage>
        <taxon>unclassified sequences</taxon>
        <taxon>metagenomes</taxon>
        <taxon>ecological metagenomes</taxon>
    </lineage>
</organism>
<evidence type="ECO:0000313" key="2">
    <source>
        <dbReference type="EMBL" id="SVB82033.1"/>
    </source>
</evidence>
<dbReference type="InterPro" id="IPR016040">
    <property type="entry name" value="NAD(P)-bd_dom"/>
</dbReference>
<dbReference type="Pfam" id="PF16363">
    <property type="entry name" value="GDP_Man_Dehyd"/>
    <property type="match status" value="1"/>
</dbReference>
<accession>A0A382H5H3</accession>
<reference evidence="2" key="1">
    <citation type="submission" date="2018-05" db="EMBL/GenBank/DDBJ databases">
        <authorList>
            <person name="Lanie J.A."/>
            <person name="Ng W.-L."/>
            <person name="Kazmierczak K.M."/>
            <person name="Andrzejewski T.M."/>
            <person name="Davidsen T.M."/>
            <person name="Wayne K.J."/>
            <person name="Tettelin H."/>
            <person name="Glass J.I."/>
            <person name="Rusch D."/>
            <person name="Podicherti R."/>
            <person name="Tsui H.-C.T."/>
            <person name="Winkler M.E."/>
        </authorList>
    </citation>
    <scope>NUCLEOTIDE SEQUENCE</scope>
</reference>
<evidence type="ECO:0000259" key="1">
    <source>
        <dbReference type="Pfam" id="PF16363"/>
    </source>
</evidence>
<dbReference type="PANTHER" id="PTHR43000">
    <property type="entry name" value="DTDP-D-GLUCOSE 4,6-DEHYDRATASE-RELATED"/>
    <property type="match status" value="1"/>
</dbReference>
<sequence>MVGSWLTRWLVEADAYVVALVPDWDPQSELIRSGTIDRVSIVNGRLEDYDAVERAINGHEVDSVFHLGAQTIVGTAHRAPRQTFESNVQGTWNVLEACRVLGDLVQRIMVASSDKAYGAQVMLPYTEDT</sequence>
<dbReference type="SUPFAM" id="SSF51735">
    <property type="entry name" value="NAD(P)-binding Rossmann-fold domains"/>
    <property type="match status" value="1"/>
</dbReference>
<feature type="domain" description="NAD(P)-binding" evidence="1">
    <location>
        <begin position="2"/>
        <end position="129"/>
    </location>
</feature>
<dbReference type="EMBL" id="UINC01059056">
    <property type="protein sequence ID" value="SVB82033.1"/>
    <property type="molecule type" value="Genomic_DNA"/>
</dbReference>